<dbReference type="PROSITE" id="PS51191">
    <property type="entry name" value="FEMABX"/>
    <property type="match status" value="1"/>
</dbReference>
<dbReference type="STRING" id="665467.SAMN02982931_04699"/>
<keyword evidence="2" id="KW-1185">Reference proteome</keyword>
<evidence type="ECO:0000313" key="2">
    <source>
        <dbReference type="Proteomes" id="UP000199071"/>
    </source>
</evidence>
<dbReference type="GO" id="GO:0044038">
    <property type="term" value="P:cell wall macromolecule biosynthetic process"/>
    <property type="evidence" value="ECO:0007669"/>
    <property type="project" value="InterPro"/>
</dbReference>
<dbReference type="GO" id="GO:0016755">
    <property type="term" value="F:aminoacyltransferase activity"/>
    <property type="evidence" value="ECO:0007669"/>
    <property type="project" value="InterPro"/>
</dbReference>
<dbReference type="Proteomes" id="UP000199071">
    <property type="component" value="Unassembled WGS sequence"/>
</dbReference>
<protein>
    <submittedName>
        <fullName evidence="1">Uncharacterized protein</fullName>
    </submittedName>
</protein>
<sequence>MKGLGIKKYDFMGAACKPKPDTKSYTLQEFKQRFNPQEIYGYTFKVIFRPVKYATFNMLARTSFMLKGGQYHGDSIDLYIREHGQCEGGS</sequence>
<name>A0A1G6EM76_9HYPH</name>
<organism evidence="1 2">
    <name type="scientific">Bauldia litoralis</name>
    <dbReference type="NCBI Taxonomy" id="665467"/>
    <lineage>
        <taxon>Bacteria</taxon>
        <taxon>Pseudomonadati</taxon>
        <taxon>Pseudomonadota</taxon>
        <taxon>Alphaproteobacteria</taxon>
        <taxon>Hyphomicrobiales</taxon>
        <taxon>Kaistiaceae</taxon>
        <taxon>Bauldia</taxon>
    </lineage>
</organism>
<gene>
    <name evidence="1" type="ORF">SAMN02982931_04699</name>
</gene>
<dbReference type="EMBL" id="FMXQ01000015">
    <property type="protein sequence ID" value="SDB58508.1"/>
    <property type="molecule type" value="Genomic_DNA"/>
</dbReference>
<proteinExistence type="predicted"/>
<evidence type="ECO:0000313" key="1">
    <source>
        <dbReference type="EMBL" id="SDB58508.1"/>
    </source>
</evidence>
<reference evidence="1 2" key="1">
    <citation type="submission" date="2016-10" db="EMBL/GenBank/DDBJ databases">
        <authorList>
            <person name="de Groot N.N."/>
        </authorList>
    </citation>
    <scope>NUCLEOTIDE SEQUENCE [LARGE SCALE GENOMIC DNA]</scope>
    <source>
        <strain evidence="1 2">ATCC 35022</strain>
    </source>
</reference>
<accession>A0A1G6EM76</accession>
<dbReference type="InterPro" id="IPR003447">
    <property type="entry name" value="FEMABX"/>
</dbReference>
<dbReference type="AlphaFoldDB" id="A0A1G6EM76"/>